<dbReference type="SMART" id="SM00646">
    <property type="entry name" value="Ami_3"/>
    <property type="match status" value="1"/>
</dbReference>
<dbReference type="InterPro" id="IPR002508">
    <property type="entry name" value="MurNAc-LAA_cat"/>
</dbReference>
<dbReference type="SUPFAM" id="SSF53187">
    <property type="entry name" value="Zn-dependent exopeptidases"/>
    <property type="match status" value="1"/>
</dbReference>
<dbReference type="Proteomes" id="UP000220840">
    <property type="component" value="Unassembled WGS sequence"/>
</dbReference>
<dbReference type="STRING" id="137838.GCA_001458595_03056"/>
<organism evidence="2 3">
    <name type="scientific">Clostridium neonatale</name>
    <dbReference type="NCBI Taxonomy" id="137838"/>
    <lineage>
        <taxon>Bacteria</taxon>
        <taxon>Bacillati</taxon>
        <taxon>Bacillota</taxon>
        <taxon>Clostridia</taxon>
        <taxon>Eubacteriales</taxon>
        <taxon>Clostridiaceae</taxon>
        <taxon>Clostridium</taxon>
    </lineage>
</organism>
<dbReference type="Gene3D" id="3.40.630.40">
    <property type="entry name" value="Zn-dependent exopeptidases"/>
    <property type="match status" value="1"/>
</dbReference>
<dbReference type="InterPro" id="IPR050695">
    <property type="entry name" value="N-acetylmuramoyl_amidase_3"/>
</dbReference>
<evidence type="ECO:0000313" key="3">
    <source>
        <dbReference type="Proteomes" id="UP000220840"/>
    </source>
</evidence>
<dbReference type="EMBL" id="PDCJ01000001">
    <property type="protein sequence ID" value="PEG31619.1"/>
    <property type="molecule type" value="Genomic_DNA"/>
</dbReference>
<dbReference type="PANTHER" id="PTHR30404:SF8">
    <property type="entry name" value="AUTOLYSIN PH-RELATED"/>
    <property type="match status" value="1"/>
</dbReference>
<dbReference type="OrthoDB" id="5344211at2"/>
<gene>
    <name evidence="2" type="ORF">CQ394_07930</name>
</gene>
<dbReference type="CDD" id="cd02696">
    <property type="entry name" value="MurNAc-LAA"/>
    <property type="match status" value="1"/>
</dbReference>
<evidence type="ECO:0000259" key="1">
    <source>
        <dbReference type="SMART" id="SM00646"/>
    </source>
</evidence>
<name>A0A2A7MJ68_9CLOT</name>
<proteinExistence type="predicted"/>
<comment type="caution">
    <text evidence="2">The sequence shown here is derived from an EMBL/GenBank/DDBJ whole genome shotgun (WGS) entry which is preliminary data.</text>
</comment>
<dbReference type="GO" id="GO:0008745">
    <property type="term" value="F:N-acetylmuramoyl-L-alanine amidase activity"/>
    <property type="evidence" value="ECO:0007669"/>
    <property type="project" value="InterPro"/>
</dbReference>
<dbReference type="AlphaFoldDB" id="A0A2A7MJ68"/>
<protein>
    <submittedName>
        <fullName evidence="2">N-acetylmuramoyl-L-alanine amidase</fullName>
    </submittedName>
</protein>
<dbReference type="RefSeq" id="WP_058295774.1">
    <property type="nucleotide sequence ID" value="NZ_CAMRXG010000052.1"/>
</dbReference>
<reference evidence="2 3" key="1">
    <citation type="submission" date="2017-10" db="EMBL/GenBank/DDBJ databases">
        <title>Effective Description of Clostridium neonatale sp. nov. linked to necrotizing enterocolitis in neonates and a clarification of species assignable to the genus Clostridium (Prazmowski 1880) emend. Lawson and Rainey 2016.</title>
        <authorList>
            <person name="Bernard K."/>
            <person name="Burdz T."/>
            <person name="Wiebe D."/>
            <person name="Balcewich B."/>
            <person name="Alfa M."/>
            <person name="Bernier A.-M."/>
        </authorList>
    </citation>
    <scope>NUCLEOTIDE SEQUENCE [LARGE SCALE GENOMIC DNA]</scope>
    <source>
        <strain evidence="2 3">LCDC99A005</strain>
    </source>
</reference>
<sequence>MSNEGINLKTIAIDIGHNVSFDGGAVGIRKEDELNKLVGEALIENFRAIGINVVNCMPKSAISLYDSLNQRCIAANTGNVDFFISIHHNAGRGEGAEVLCYGSGIAEEVGNSILNELSKIGLKNRGVKYRKDLFVLNKTKMKAILVECAFCDSEKDMTGYECCKIANAIFNGICSKFFLTPYVLSRSS</sequence>
<dbReference type="GO" id="GO:0009253">
    <property type="term" value="P:peptidoglycan catabolic process"/>
    <property type="evidence" value="ECO:0007669"/>
    <property type="project" value="InterPro"/>
</dbReference>
<dbReference type="GO" id="GO:0030288">
    <property type="term" value="C:outer membrane-bounded periplasmic space"/>
    <property type="evidence" value="ECO:0007669"/>
    <property type="project" value="TreeGrafter"/>
</dbReference>
<dbReference type="Pfam" id="PF01520">
    <property type="entry name" value="Amidase_3"/>
    <property type="match status" value="1"/>
</dbReference>
<dbReference type="PANTHER" id="PTHR30404">
    <property type="entry name" value="N-ACETYLMURAMOYL-L-ALANINE AMIDASE"/>
    <property type="match status" value="1"/>
</dbReference>
<feature type="domain" description="MurNAc-LAA" evidence="1">
    <location>
        <begin position="74"/>
        <end position="174"/>
    </location>
</feature>
<keyword evidence="3" id="KW-1185">Reference proteome</keyword>
<evidence type="ECO:0000313" key="2">
    <source>
        <dbReference type="EMBL" id="PEG31619.1"/>
    </source>
</evidence>
<accession>A0A2A7MJ68</accession>